<dbReference type="Pfam" id="PF00135">
    <property type="entry name" value="COesterase"/>
    <property type="match status" value="1"/>
</dbReference>
<dbReference type="InterPro" id="IPR029058">
    <property type="entry name" value="AB_hydrolase_fold"/>
</dbReference>
<organism evidence="5 6">
    <name type="scientific">Nocardia suismassiliense</name>
    <dbReference type="NCBI Taxonomy" id="2077092"/>
    <lineage>
        <taxon>Bacteria</taxon>
        <taxon>Bacillati</taxon>
        <taxon>Actinomycetota</taxon>
        <taxon>Actinomycetes</taxon>
        <taxon>Mycobacteriales</taxon>
        <taxon>Nocardiaceae</taxon>
        <taxon>Nocardia</taxon>
    </lineage>
</organism>
<dbReference type="SUPFAM" id="SSF53474">
    <property type="entry name" value="alpha/beta-Hydrolases"/>
    <property type="match status" value="1"/>
</dbReference>
<comment type="caution">
    <text evidence="5">The sequence shown here is derived from an EMBL/GenBank/DDBJ whole genome shotgun (WGS) entry which is preliminary data.</text>
</comment>
<evidence type="ECO:0000313" key="6">
    <source>
        <dbReference type="Proteomes" id="UP001601948"/>
    </source>
</evidence>
<gene>
    <name evidence="5" type="ORF">ACFYV7_24770</name>
</gene>
<keyword evidence="6" id="KW-1185">Reference proteome</keyword>
<evidence type="ECO:0000313" key="5">
    <source>
        <dbReference type="EMBL" id="MFF3226035.1"/>
    </source>
</evidence>
<accession>A0ABW6QXP8</accession>
<feature type="domain" description="Carboxylesterase type B" evidence="4">
    <location>
        <begin position="6"/>
        <end position="442"/>
    </location>
</feature>
<dbReference type="PANTHER" id="PTHR11559">
    <property type="entry name" value="CARBOXYLESTERASE"/>
    <property type="match status" value="1"/>
</dbReference>
<dbReference type="InterPro" id="IPR050309">
    <property type="entry name" value="Type-B_Carboxylest/Lipase"/>
</dbReference>
<dbReference type="EC" id="3.1.1.-" evidence="3"/>
<keyword evidence="2 3" id="KW-0378">Hydrolase</keyword>
<dbReference type="EMBL" id="JBIAPI010000006">
    <property type="protein sequence ID" value="MFF3226035.1"/>
    <property type="molecule type" value="Genomic_DNA"/>
</dbReference>
<dbReference type="InterPro" id="IPR019826">
    <property type="entry name" value="Carboxylesterase_B_AS"/>
</dbReference>
<dbReference type="InterPro" id="IPR002018">
    <property type="entry name" value="CarbesteraseB"/>
</dbReference>
<name>A0ABW6QXP8_9NOCA</name>
<reference evidence="5 6" key="1">
    <citation type="submission" date="2024-10" db="EMBL/GenBank/DDBJ databases">
        <title>The Natural Products Discovery Center: Release of the First 8490 Sequenced Strains for Exploring Actinobacteria Biosynthetic Diversity.</title>
        <authorList>
            <person name="Kalkreuter E."/>
            <person name="Kautsar S.A."/>
            <person name="Yang D."/>
            <person name="Bader C.D."/>
            <person name="Teijaro C.N."/>
            <person name="Fluegel L."/>
            <person name="Davis C.M."/>
            <person name="Simpson J.R."/>
            <person name="Lauterbach L."/>
            <person name="Steele A.D."/>
            <person name="Gui C."/>
            <person name="Meng S."/>
            <person name="Li G."/>
            <person name="Viehrig K."/>
            <person name="Ye F."/>
            <person name="Su P."/>
            <person name="Kiefer A.F."/>
            <person name="Nichols A."/>
            <person name="Cepeda A.J."/>
            <person name="Yan W."/>
            <person name="Fan B."/>
            <person name="Jiang Y."/>
            <person name="Adhikari A."/>
            <person name="Zheng C.-J."/>
            <person name="Schuster L."/>
            <person name="Cowan T.M."/>
            <person name="Smanski M.J."/>
            <person name="Chevrette M.G."/>
            <person name="De Carvalho L.P.S."/>
            <person name="Shen B."/>
        </authorList>
    </citation>
    <scope>NUCLEOTIDE SEQUENCE [LARGE SCALE GENOMIC DNA]</scope>
    <source>
        <strain evidence="5 6">NPDC003040</strain>
    </source>
</reference>
<evidence type="ECO:0000256" key="3">
    <source>
        <dbReference type="RuleBase" id="RU361235"/>
    </source>
</evidence>
<dbReference type="PROSITE" id="PS00122">
    <property type="entry name" value="CARBOXYLESTERASE_B_1"/>
    <property type="match status" value="1"/>
</dbReference>
<evidence type="ECO:0000256" key="2">
    <source>
        <dbReference type="ARBA" id="ARBA00022801"/>
    </source>
</evidence>
<proteinExistence type="inferred from homology"/>
<dbReference type="Proteomes" id="UP001601948">
    <property type="component" value="Unassembled WGS sequence"/>
</dbReference>
<dbReference type="Gene3D" id="3.40.50.1820">
    <property type="entry name" value="alpha/beta hydrolase"/>
    <property type="match status" value="1"/>
</dbReference>
<comment type="similarity">
    <text evidence="1 3">Belongs to the type-B carboxylesterase/lipase family.</text>
</comment>
<sequence length="486" mass="52155">MNDECEVRTAAGVVRGRWEDAVAVFRGIPYARPPVGVRRFAAPVAAPSWDGVRDALEFGPPVPQPNWVSGGDCLTLNVWSPDLGAAGLPVMVWIHGGKYLEGTSGNPHHDGTTLARSGVVVVNMNYRVGAEGFARIGGAPDNRGILDQVAALRWVQENVAAFGGDPGNVTVFGQSAGAGCIAALLAMPMAAGLFRRAIAQSVPGTYFTPKLAAAISATIAAEVGVQATVDELARISPRELIDATDAVIQKMPEYVEPWGPTALTPTPFSPVVNGDILPSAPWRALAAGAARGIDVLVGHTRDEYRLFNARLGSEVTDEQVSATLELLAPASDADYRTAYPEASPGQLDELVNADWLFRMPSLHLANAHRAGGGQAWTYELCWSFNPAQGASHSLDNLLVFGTLSLDEVRSYGGPTAVDEARHVGHQMRTDWLNFASTGNPGWAPYDSDTRSTRVYTAEPSTQPYPEERSRRIWHAHQFDIQDLRTK</sequence>
<protein>
    <recommendedName>
        <fullName evidence="3">Carboxylic ester hydrolase</fullName>
        <ecNumber evidence="3">3.1.1.-</ecNumber>
    </recommendedName>
</protein>
<evidence type="ECO:0000256" key="1">
    <source>
        <dbReference type="ARBA" id="ARBA00005964"/>
    </source>
</evidence>
<dbReference type="RefSeq" id="WP_387720978.1">
    <property type="nucleotide sequence ID" value="NZ_JBIAPI010000006.1"/>
</dbReference>
<evidence type="ECO:0000259" key="4">
    <source>
        <dbReference type="Pfam" id="PF00135"/>
    </source>
</evidence>